<evidence type="ECO:0000313" key="2">
    <source>
        <dbReference type="Proteomes" id="UP000218615"/>
    </source>
</evidence>
<reference evidence="2" key="1">
    <citation type="submission" date="2017-06" db="EMBL/GenBank/DDBJ databases">
        <authorList>
            <person name="Cremers G."/>
        </authorList>
    </citation>
    <scope>NUCLEOTIDE SEQUENCE [LARGE SCALE GENOMIC DNA]</scope>
</reference>
<name>A0A284VMP5_9EURY</name>
<organism evidence="1 2">
    <name type="scientific">Candidatus Methanoperedens nitratireducens</name>
    <dbReference type="NCBI Taxonomy" id="1392998"/>
    <lineage>
        <taxon>Archaea</taxon>
        <taxon>Methanobacteriati</taxon>
        <taxon>Methanobacteriota</taxon>
        <taxon>Stenosarchaea group</taxon>
        <taxon>Methanomicrobia</taxon>
        <taxon>Methanosarcinales</taxon>
        <taxon>ANME-2 cluster</taxon>
        <taxon>Candidatus Methanoperedentaceae</taxon>
        <taxon>Candidatus Methanoperedens</taxon>
    </lineage>
</organism>
<protein>
    <submittedName>
        <fullName evidence="1">Uncharacterized protein</fullName>
    </submittedName>
</protein>
<sequence>MSTKFIIIVELKVIHALDLSHIRAHSETYIPNSPTIMPHKEAEMYPVQIVTCPTPAKVLQKSQPVMWSM</sequence>
<dbReference type="Proteomes" id="UP000218615">
    <property type="component" value="Unassembled WGS sequence"/>
</dbReference>
<keyword evidence="2" id="KW-1185">Reference proteome</keyword>
<proteinExistence type="predicted"/>
<dbReference type="AlphaFoldDB" id="A0A284VMP5"/>
<evidence type="ECO:0000313" key="1">
    <source>
        <dbReference type="EMBL" id="SNQ60556.1"/>
    </source>
</evidence>
<accession>A0A284VMP5</accession>
<gene>
    <name evidence="1" type="ORF">MNV_1880007</name>
</gene>
<dbReference type="EMBL" id="FZMP01000099">
    <property type="protein sequence ID" value="SNQ60556.1"/>
    <property type="molecule type" value="Genomic_DNA"/>
</dbReference>